<feature type="compositionally biased region" description="Acidic residues" evidence="4">
    <location>
        <begin position="194"/>
        <end position="208"/>
    </location>
</feature>
<dbReference type="OrthoDB" id="1922221at2759"/>
<dbReference type="GO" id="GO:0000145">
    <property type="term" value="C:exocyst"/>
    <property type="evidence" value="ECO:0007669"/>
    <property type="project" value="InterPro"/>
</dbReference>
<dbReference type="SUPFAM" id="SSF74788">
    <property type="entry name" value="Cullin repeat-like"/>
    <property type="match status" value="1"/>
</dbReference>
<feature type="region of interest" description="Disordered" evidence="4">
    <location>
        <begin position="176"/>
        <end position="212"/>
    </location>
</feature>
<keyword evidence="3" id="KW-0653">Protein transport</keyword>
<feature type="compositionally biased region" description="Basic and acidic residues" evidence="4">
    <location>
        <begin position="181"/>
        <end position="193"/>
    </location>
</feature>
<protein>
    <recommendedName>
        <fullName evidence="3">Exocyst subunit Exo70 family protein</fullName>
    </recommendedName>
</protein>
<dbReference type="EMBL" id="SDMP01000016">
    <property type="protein sequence ID" value="RYR04870.1"/>
    <property type="molecule type" value="Genomic_DNA"/>
</dbReference>
<keyword evidence="2 3" id="KW-0813">Transport</keyword>
<dbReference type="InterPro" id="IPR016159">
    <property type="entry name" value="Cullin_repeat-like_dom_sf"/>
</dbReference>
<dbReference type="PANTHER" id="PTHR12542:SF173">
    <property type="entry name" value="EXOCYST SUBUNIT EXO70 FAMILY PROTEIN"/>
    <property type="match status" value="1"/>
</dbReference>
<dbReference type="Gramene" id="arahy.Tifrunner.gnm2.ann2.Ah16g407900.1">
    <property type="protein sequence ID" value="arahy.Tifrunner.gnm2.ann2.Ah16g407900.1-CDS"/>
    <property type="gene ID" value="arahy.Tifrunner.gnm2.ann2.Ah16g407900"/>
</dbReference>
<feature type="region of interest" description="Disordered" evidence="4">
    <location>
        <begin position="443"/>
        <end position="471"/>
    </location>
</feature>
<dbReference type="GO" id="GO:0006887">
    <property type="term" value="P:exocytosis"/>
    <property type="evidence" value="ECO:0007669"/>
    <property type="project" value="UniProtKB-KW"/>
</dbReference>
<keyword evidence="7" id="KW-1185">Reference proteome</keyword>
<evidence type="ECO:0000256" key="3">
    <source>
        <dbReference type="RuleBase" id="RU365026"/>
    </source>
</evidence>
<reference evidence="6 7" key="1">
    <citation type="submission" date="2019-01" db="EMBL/GenBank/DDBJ databases">
        <title>Sequencing of cultivated peanut Arachis hypogaea provides insights into genome evolution and oil improvement.</title>
        <authorList>
            <person name="Chen X."/>
        </authorList>
    </citation>
    <scope>NUCLEOTIDE SEQUENCE [LARGE SCALE GENOMIC DNA]</scope>
    <source>
        <strain evidence="7">cv. Fuhuasheng</strain>
        <tissue evidence="6">Leaves</tissue>
    </source>
</reference>
<comment type="similarity">
    <text evidence="1 3">Belongs to the EXO70 family.</text>
</comment>
<evidence type="ECO:0000313" key="7">
    <source>
        <dbReference type="Proteomes" id="UP000289738"/>
    </source>
</evidence>
<evidence type="ECO:0000313" key="6">
    <source>
        <dbReference type="EMBL" id="RYR04870.1"/>
    </source>
</evidence>
<dbReference type="FunFam" id="1.20.1280.170:FF:000003">
    <property type="entry name" value="Exocyst subunit Exo70 family protein"/>
    <property type="match status" value="1"/>
</dbReference>
<dbReference type="GO" id="GO:0015031">
    <property type="term" value="P:protein transport"/>
    <property type="evidence" value="ECO:0007669"/>
    <property type="project" value="UniProtKB-KW"/>
</dbReference>
<evidence type="ECO:0000256" key="4">
    <source>
        <dbReference type="SAM" id="MobiDB-lite"/>
    </source>
</evidence>
<comment type="caution">
    <text evidence="6">The sequence shown here is derived from an EMBL/GenBank/DDBJ whole genome shotgun (WGS) entry which is preliminary data.</text>
</comment>
<dbReference type="Proteomes" id="UP000289738">
    <property type="component" value="Chromosome B06"/>
</dbReference>
<comment type="function">
    <text evidence="3">Component of the exocyst complex.</text>
</comment>
<dbReference type="Pfam" id="PF20669">
    <property type="entry name" value="Exo70_N"/>
    <property type="match status" value="1"/>
</dbReference>
<accession>A0A444YSG8</accession>
<evidence type="ECO:0000256" key="1">
    <source>
        <dbReference type="ARBA" id="ARBA00006756"/>
    </source>
</evidence>
<dbReference type="InterPro" id="IPR004140">
    <property type="entry name" value="Exo70"/>
</dbReference>
<dbReference type="Gene3D" id="1.20.1280.170">
    <property type="entry name" value="Exocyst complex component Exo70"/>
    <property type="match status" value="1"/>
</dbReference>
<feature type="domain" description="Exocyst complex subunit Exo70 C-terminal" evidence="5">
    <location>
        <begin position="281"/>
        <end position="652"/>
    </location>
</feature>
<keyword evidence="3" id="KW-0268">Exocytosis</keyword>
<sequence length="667" mass="75902">MENNKDAGDEPPRSPMADPTESDPKLETKSETDSQPPPNEGGEDAESAEKKEETAEDVIDDPPLSTPLSLEKAHEDMDQFLETLKQKEEASVEMPVFLDKFLDLVEDKIARYDAGDDRADDSSLLEAVSRISSLMKTVQTQHQPEPLMNRIGSIQQRAMTYLEEDFRLLMEQYRNATESDPGGHDHKGKHVEEQPQEDSENAPEESELDFPGYSEETISSLKEIAGEMVAGGYTAECCQVYMTSRRNAFDDALQKLGFEKFSIDEVQKAHWETLSREMIPSWINTFKQCAAVYFPGERRLVDEVFADRPELAAGIFSNLCRGVVIQLLNFLEGTAMTKRAAEKLFKLLDMYETVRDVIPKMDELFSEEHVAEELKTELNLAKSRLGEATISIFGDFENNIKSDTGKTPVPGGAVHPVTRYVMNYLTTSGDYKETLEQVFKEHSKIERADSTSRPHGESQGQNGKEDEKAAASPFAAQVMRVMDLLDSYLDSKAKLYKDNCLTSFFMMNNGRYILQKIKGSIEMAQVMGDNWCRKRSSELRAYHKKYMRDTWHKVLESLKHEELTVNGKVDKPKLKERFKTFNALFDEIHRTQSSWVVKDGQLQSELRVSISAVIIPAYRAFLGKYAQVLDPGRQTEKYIKYQPEDIENYIDELFDGKPHQSIAKRKT</sequence>
<evidence type="ECO:0000259" key="5">
    <source>
        <dbReference type="Pfam" id="PF03081"/>
    </source>
</evidence>
<feature type="compositionally biased region" description="Basic and acidic residues" evidence="4">
    <location>
        <begin position="443"/>
        <end position="456"/>
    </location>
</feature>
<proteinExistence type="inferred from homology"/>
<dbReference type="PANTHER" id="PTHR12542">
    <property type="entry name" value="EXOCYST COMPLEX PROTEIN EXO70"/>
    <property type="match status" value="1"/>
</dbReference>
<feature type="region of interest" description="Disordered" evidence="4">
    <location>
        <begin position="1"/>
        <end position="74"/>
    </location>
</feature>
<gene>
    <name evidence="6" type="ORF">Ahy_B06g084668</name>
</gene>
<dbReference type="AlphaFoldDB" id="A0A444YSG8"/>
<dbReference type="Pfam" id="PF03081">
    <property type="entry name" value="Exo70_C"/>
    <property type="match status" value="1"/>
</dbReference>
<feature type="compositionally biased region" description="Basic and acidic residues" evidence="4">
    <location>
        <begin position="1"/>
        <end position="12"/>
    </location>
</feature>
<organism evidence="6 7">
    <name type="scientific">Arachis hypogaea</name>
    <name type="common">Peanut</name>
    <dbReference type="NCBI Taxonomy" id="3818"/>
    <lineage>
        <taxon>Eukaryota</taxon>
        <taxon>Viridiplantae</taxon>
        <taxon>Streptophyta</taxon>
        <taxon>Embryophyta</taxon>
        <taxon>Tracheophyta</taxon>
        <taxon>Spermatophyta</taxon>
        <taxon>Magnoliopsida</taxon>
        <taxon>eudicotyledons</taxon>
        <taxon>Gunneridae</taxon>
        <taxon>Pentapetalae</taxon>
        <taxon>rosids</taxon>
        <taxon>fabids</taxon>
        <taxon>Fabales</taxon>
        <taxon>Fabaceae</taxon>
        <taxon>Papilionoideae</taxon>
        <taxon>50 kb inversion clade</taxon>
        <taxon>dalbergioids sensu lato</taxon>
        <taxon>Dalbergieae</taxon>
        <taxon>Pterocarpus clade</taxon>
        <taxon>Arachis</taxon>
    </lineage>
</organism>
<feature type="compositionally biased region" description="Basic and acidic residues" evidence="4">
    <location>
        <begin position="22"/>
        <end position="32"/>
    </location>
</feature>
<dbReference type="STRING" id="3818.A0A444YSG8"/>
<dbReference type="InterPro" id="IPR046364">
    <property type="entry name" value="Exo70_C"/>
</dbReference>
<dbReference type="GO" id="GO:0005546">
    <property type="term" value="F:phosphatidylinositol-4,5-bisphosphate binding"/>
    <property type="evidence" value="ECO:0007669"/>
    <property type="project" value="InterPro"/>
</dbReference>
<dbReference type="SMR" id="A0A444YSG8"/>
<evidence type="ECO:0000256" key="2">
    <source>
        <dbReference type="ARBA" id="ARBA00022448"/>
    </source>
</evidence>
<name>A0A444YSG8_ARAHY</name>